<dbReference type="EMBL" id="BMZE01000003">
    <property type="protein sequence ID" value="GHA32934.1"/>
    <property type="molecule type" value="Genomic_DNA"/>
</dbReference>
<reference evidence="1" key="1">
    <citation type="journal article" date="2014" name="Int. J. Syst. Evol. Microbiol.">
        <title>Complete genome sequence of Corynebacterium casei LMG S-19264T (=DSM 44701T), isolated from a smear-ripened cheese.</title>
        <authorList>
            <consortium name="US DOE Joint Genome Institute (JGI-PGF)"/>
            <person name="Walter F."/>
            <person name="Albersmeier A."/>
            <person name="Kalinowski J."/>
            <person name="Ruckert C."/>
        </authorList>
    </citation>
    <scope>NUCLEOTIDE SEQUENCE</scope>
    <source>
        <strain evidence="1">KCTC 32437</strain>
    </source>
</reference>
<proteinExistence type="predicted"/>
<evidence type="ECO:0000313" key="1">
    <source>
        <dbReference type="EMBL" id="GHA32934.1"/>
    </source>
</evidence>
<organism evidence="1 2">
    <name type="scientific">Devosia pacifica</name>
    <dbReference type="NCBI Taxonomy" id="1335967"/>
    <lineage>
        <taxon>Bacteria</taxon>
        <taxon>Pseudomonadati</taxon>
        <taxon>Pseudomonadota</taxon>
        <taxon>Alphaproteobacteria</taxon>
        <taxon>Hyphomicrobiales</taxon>
        <taxon>Devosiaceae</taxon>
        <taxon>Devosia</taxon>
    </lineage>
</organism>
<comment type="caution">
    <text evidence="1">The sequence shown here is derived from an EMBL/GenBank/DDBJ whole genome shotgun (WGS) entry which is preliminary data.</text>
</comment>
<evidence type="ECO:0000313" key="2">
    <source>
        <dbReference type="Proteomes" id="UP000646579"/>
    </source>
</evidence>
<sequence length="165" mass="17965">MALSSQRLAGTPTTWVFAETRTKPAILAALEQGRASISSNPLNPRVELYADAEGDGHFEMMMGDNIIPNGRPVSFEVRLAGGGIGGASYRVRVIKNRSEFGVILTDGTTLSVQFCDTPEAGKRSYYRVEIEGPQVPFAEVPNSMALSENMVALSNPIYFNYNPNF</sequence>
<dbReference type="RefSeq" id="WP_189426647.1">
    <property type="nucleotide sequence ID" value="NZ_BMZE01000003.1"/>
</dbReference>
<accession>A0A918VX06</accession>
<reference evidence="1" key="2">
    <citation type="submission" date="2020-09" db="EMBL/GenBank/DDBJ databases">
        <authorList>
            <person name="Sun Q."/>
            <person name="Kim S."/>
        </authorList>
    </citation>
    <scope>NUCLEOTIDE SEQUENCE</scope>
    <source>
        <strain evidence="1">KCTC 32437</strain>
    </source>
</reference>
<protein>
    <submittedName>
        <fullName evidence="1">Uncharacterized protein</fullName>
    </submittedName>
</protein>
<name>A0A918VX06_9HYPH</name>
<keyword evidence="2" id="KW-1185">Reference proteome</keyword>
<dbReference type="Proteomes" id="UP000646579">
    <property type="component" value="Unassembled WGS sequence"/>
</dbReference>
<dbReference type="AlphaFoldDB" id="A0A918VX06"/>
<gene>
    <name evidence="1" type="ORF">GCM10007989_31320</name>
</gene>